<evidence type="ECO:0000256" key="1">
    <source>
        <dbReference type="ARBA" id="ARBA00000798"/>
    </source>
</evidence>
<keyword evidence="7" id="KW-1133">Transmembrane helix</keyword>
<accession>A0A9X5E9D2</accession>
<comment type="catalytic activity">
    <reaction evidence="1">
        <text>a 1,2-diacyl-sn-glycero-3-phosphocholine + H2O = a 1,2-diacyl-sn-glycero-3-phosphate + choline + H(+)</text>
        <dbReference type="Rhea" id="RHEA:14445"/>
        <dbReference type="ChEBI" id="CHEBI:15354"/>
        <dbReference type="ChEBI" id="CHEBI:15377"/>
        <dbReference type="ChEBI" id="CHEBI:15378"/>
        <dbReference type="ChEBI" id="CHEBI:57643"/>
        <dbReference type="ChEBI" id="CHEBI:58608"/>
        <dbReference type="EC" id="3.1.4.4"/>
    </reaction>
</comment>
<dbReference type="Proteomes" id="UP000031532">
    <property type="component" value="Unassembled WGS sequence"/>
</dbReference>
<evidence type="ECO:0000256" key="4">
    <source>
        <dbReference type="ARBA" id="ARBA00022801"/>
    </source>
</evidence>
<evidence type="ECO:0000256" key="5">
    <source>
        <dbReference type="ARBA" id="ARBA00022963"/>
    </source>
</evidence>
<dbReference type="InterPro" id="IPR051406">
    <property type="entry name" value="PLD_domain"/>
</dbReference>
<gene>
    <name evidence="9" type="ORF">QH73_0021550</name>
</gene>
<dbReference type="AlphaFoldDB" id="A0A9X5E9D2"/>
<name>A0A9X5E9D2_9CYAN</name>
<dbReference type="InterPro" id="IPR001736">
    <property type="entry name" value="PLipase_D/transphosphatidylase"/>
</dbReference>
<evidence type="ECO:0000256" key="7">
    <source>
        <dbReference type="SAM" id="Phobius"/>
    </source>
</evidence>
<keyword evidence="6" id="KW-0443">Lipid metabolism</keyword>
<proteinExistence type="inferred from homology"/>
<dbReference type="GO" id="GO:0016891">
    <property type="term" value="F:RNA endonuclease activity producing 5'-phosphomonoesters, hydrolytic mechanism"/>
    <property type="evidence" value="ECO:0007669"/>
    <property type="project" value="TreeGrafter"/>
</dbReference>
<keyword evidence="7" id="KW-0812">Transmembrane</keyword>
<comment type="similarity">
    <text evidence="2">Belongs to the phospholipase D family.</text>
</comment>
<evidence type="ECO:0000313" key="9">
    <source>
        <dbReference type="EMBL" id="NHC37188.1"/>
    </source>
</evidence>
<keyword evidence="7" id="KW-0472">Membrane</keyword>
<evidence type="ECO:0000256" key="3">
    <source>
        <dbReference type="ARBA" id="ARBA00012027"/>
    </source>
</evidence>
<dbReference type="SMART" id="SM00155">
    <property type="entry name" value="PLDc"/>
    <property type="match status" value="2"/>
</dbReference>
<sequence>MRQKYLIRHKHLRTVKIALFVFLLVFGFVLFQIVKPKTHLEITQPLPQDSAIQVYFNQNQAASYQDPYRHFIRLGDNLEQKAIDAISQAQSSIDLAVMEFRLPLVAKALVAKQKAGVKVRIIIDSQYNKTLANYTSAEITRMKQHDRRAYEELKRYPIDALALLRSHGIEIKDDSDTAKGKTRGSGLMHHKFLVVDNKTTIISSGNFTTSDMHGDFQVPASRGNPNNMVVIPNNPQIAQTLTDEFNYMWQGLFKSHKPRRQPLTILVGTGHVTLNFSPAHRTESIGMTSNGTISYFVKTVKKSVHVAVFVFSDREISDSLATVRDTGIEDIKILIDPDFYRQSYSKAYDAMGLCPTRRKQGVNNIKPWYRPINTVGFPKAITGDRGVHSKMAILDGRQVITGSHNWSEAANYSNDETLVIIDHPTVAAHYEREFDRLYRTAILGKASMPQAKPCR</sequence>
<reference evidence="9 10" key="1">
    <citation type="journal article" date="2015" name="Genome Announc.">
        <title>Draft Genome Sequence of the Terrestrial Cyanobacterium Scytonema millei VB511283, Isolated from Eastern India.</title>
        <authorList>
            <person name="Sen D."/>
            <person name="Chandrababunaidu M.M."/>
            <person name="Singh D."/>
            <person name="Sanghi N."/>
            <person name="Ghorai A."/>
            <person name="Mishra G.P."/>
            <person name="Madduluri M."/>
            <person name="Adhikary S.P."/>
            <person name="Tripathy S."/>
        </authorList>
    </citation>
    <scope>NUCLEOTIDE SEQUENCE [LARGE SCALE GENOMIC DNA]</scope>
    <source>
        <strain evidence="9 10">VB511283</strain>
    </source>
</reference>
<feature type="transmembrane region" description="Helical" evidence="7">
    <location>
        <begin position="12"/>
        <end position="34"/>
    </location>
</feature>
<comment type="caution">
    <text evidence="9">The sequence shown here is derived from an EMBL/GenBank/DDBJ whole genome shotgun (WGS) entry which is preliminary data.</text>
</comment>
<keyword evidence="5" id="KW-0442">Lipid degradation</keyword>
<protein>
    <recommendedName>
        <fullName evidence="3">phospholipase D</fullName>
        <ecNumber evidence="3">3.1.4.4</ecNumber>
    </recommendedName>
</protein>
<organism evidence="9 10">
    <name type="scientific">Scytonema millei VB511283</name>
    <dbReference type="NCBI Taxonomy" id="1245923"/>
    <lineage>
        <taxon>Bacteria</taxon>
        <taxon>Bacillati</taxon>
        <taxon>Cyanobacteriota</taxon>
        <taxon>Cyanophyceae</taxon>
        <taxon>Nostocales</taxon>
        <taxon>Scytonemataceae</taxon>
        <taxon>Scytonema</taxon>
    </lineage>
</organism>
<dbReference type="CDD" id="cd09116">
    <property type="entry name" value="PLDc_Nuc_like"/>
    <property type="match status" value="1"/>
</dbReference>
<feature type="domain" description="PLD phosphodiesterase" evidence="8">
    <location>
        <begin position="184"/>
        <end position="211"/>
    </location>
</feature>
<dbReference type="EC" id="3.1.4.4" evidence="3"/>
<keyword evidence="10" id="KW-1185">Reference proteome</keyword>
<dbReference type="PROSITE" id="PS50035">
    <property type="entry name" value="PLD"/>
    <property type="match status" value="2"/>
</dbReference>
<evidence type="ECO:0000256" key="2">
    <source>
        <dbReference type="ARBA" id="ARBA00008664"/>
    </source>
</evidence>
<dbReference type="PANTHER" id="PTHR43856:SF1">
    <property type="entry name" value="MITOCHONDRIAL CARDIOLIPIN HYDROLASE"/>
    <property type="match status" value="1"/>
</dbReference>
<dbReference type="PANTHER" id="PTHR43856">
    <property type="entry name" value="CARDIOLIPIN HYDROLASE"/>
    <property type="match status" value="1"/>
</dbReference>
<dbReference type="RefSeq" id="WP_039716219.1">
    <property type="nucleotide sequence ID" value="NZ_JTJC03000007.1"/>
</dbReference>
<evidence type="ECO:0000256" key="6">
    <source>
        <dbReference type="ARBA" id="ARBA00023098"/>
    </source>
</evidence>
<dbReference type="InterPro" id="IPR025202">
    <property type="entry name" value="PLD-like_dom"/>
</dbReference>
<evidence type="ECO:0000313" key="10">
    <source>
        <dbReference type="Proteomes" id="UP000031532"/>
    </source>
</evidence>
<dbReference type="EMBL" id="JTJC03000007">
    <property type="protein sequence ID" value="NHC37188.1"/>
    <property type="molecule type" value="Genomic_DNA"/>
</dbReference>
<keyword evidence="4" id="KW-0378">Hydrolase</keyword>
<evidence type="ECO:0000259" key="8">
    <source>
        <dbReference type="PROSITE" id="PS50035"/>
    </source>
</evidence>
<dbReference type="GO" id="GO:0006793">
    <property type="term" value="P:phosphorus metabolic process"/>
    <property type="evidence" value="ECO:0007669"/>
    <property type="project" value="UniProtKB-ARBA"/>
</dbReference>
<dbReference type="GO" id="GO:0004630">
    <property type="term" value="F:phospholipase D activity"/>
    <property type="evidence" value="ECO:0007669"/>
    <property type="project" value="UniProtKB-EC"/>
</dbReference>
<dbReference type="SUPFAM" id="SSF56024">
    <property type="entry name" value="Phospholipase D/nuclease"/>
    <property type="match status" value="2"/>
</dbReference>
<dbReference type="OrthoDB" id="155099at2"/>
<dbReference type="GO" id="GO:0016042">
    <property type="term" value="P:lipid catabolic process"/>
    <property type="evidence" value="ECO:0007669"/>
    <property type="project" value="UniProtKB-KW"/>
</dbReference>
<feature type="domain" description="PLD phosphodiesterase" evidence="8">
    <location>
        <begin position="383"/>
        <end position="410"/>
    </location>
</feature>
<dbReference type="Pfam" id="PF13091">
    <property type="entry name" value="PLDc_2"/>
    <property type="match status" value="2"/>
</dbReference>
<dbReference type="Gene3D" id="3.30.870.10">
    <property type="entry name" value="Endonuclease Chain A"/>
    <property type="match status" value="2"/>
</dbReference>